<evidence type="ECO:0000256" key="1">
    <source>
        <dbReference type="SAM" id="Phobius"/>
    </source>
</evidence>
<keyword evidence="1" id="KW-0812">Transmembrane</keyword>
<name>A0ABW1V0S0_9BACL</name>
<comment type="caution">
    <text evidence="2">The sequence shown here is derived from an EMBL/GenBank/DDBJ whole genome shotgun (WGS) entry which is preliminary data.</text>
</comment>
<protein>
    <recommendedName>
        <fullName evidence="4">Transmembrane protein</fullName>
    </recommendedName>
</protein>
<evidence type="ECO:0008006" key="4">
    <source>
        <dbReference type="Google" id="ProtNLM"/>
    </source>
</evidence>
<evidence type="ECO:0000313" key="2">
    <source>
        <dbReference type="EMBL" id="MFC6332089.1"/>
    </source>
</evidence>
<feature type="transmembrane region" description="Helical" evidence="1">
    <location>
        <begin position="147"/>
        <end position="168"/>
    </location>
</feature>
<feature type="transmembrane region" description="Helical" evidence="1">
    <location>
        <begin position="174"/>
        <end position="191"/>
    </location>
</feature>
<dbReference type="RefSeq" id="WP_379232086.1">
    <property type="nucleotide sequence ID" value="NZ_JBHSTE010000002.1"/>
</dbReference>
<keyword evidence="1" id="KW-0472">Membrane</keyword>
<dbReference type="Proteomes" id="UP001596233">
    <property type="component" value="Unassembled WGS sequence"/>
</dbReference>
<sequence>MSVREDLLKVEQQRFYTTPAFVAAIGVLLITTFALFIPPFIGMADNGDYFRILYSNGLYFHDPHYDSQYLGYFVKQYGILQYFNENGATLFSSQSIFIKMALQLNEWFFSTEVFDIRFQGALYTVLYVIGIYLLTESLTWQLDRKRGYIISLVTIFLFADTAYTAYFNSFYSESVVLISLIYMVASLLLIYRNRYNDYVMMILFTISSLLLTTSKQQNSPVGIIIAVMGLLLLFIKPSKLFRAVTTITLAAVLFAGVGSYILISDEFKNINKYHAMNRGILLNSPDPEAALEAFDIDRQYAVLSGDIYYLPYTTVDVNSNLLVENFYNRYSFFSVLLYYISHPDQAISMLNKAAQNGFAIRPEAMGNFEQAVGKPFGEQTSFFSLYSKVKQSISPKTFGFIVIWIVIMIGLFVPSFITAFKARDKRGMLPLPLIVTLILIGLSAILVSIVGAGDADLAKHQFLFTASFDVVTYAAVCSLIARRLWS</sequence>
<feature type="transmembrane region" description="Helical" evidence="1">
    <location>
        <begin position="20"/>
        <end position="41"/>
    </location>
</feature>
<gene>
    <name evidence="2" type="ORF">ACFP56_05595</name>
</gene>
<feature type="transmembrane region" description="Helical" evidence="1">
    <location>
        <begin position="116"/>
        <end position="135"/>
    </location>
</feature>
<accession>A0ABW1V0S0</accession>
<feature type="transmembrane region" description="Helical" evidence="1">
    <location>
        <begin position="220"/>
        <end position="236"/>
    </location>
</feature>
<keyword evidence="1" id="KW-1133">Transmembrane helix</keyword>
<feature type="transmembrane region" description="Helical" evidence="1">
    <location>
        <begin position="429"/>
        <end position="450"/>
    </location>
</feature>
<evidence type="ECO:0000313" key="3">
    <source>
        <dbReference type="Proteomes" id="UP001596233"/>
    </source>
</evidence>
<proteinExistence type="predicted"/>
<dbReference type="EMBL" id="JBHSTE010000002">
    <property type="protein sequence ID" value="MFC6332089.1"/>
    <property type="molecule type" value="Genomic_DNA"/>
</dbReference>
<feature type="transmembrane region" description="Helical" evidence="1">
    <location>
        <begin position="398"/>
        <end position="417"/>
    </location>
</feature>
<keyword evidence="3" id="KW-1185">Reference proteome</keyword>
<feature type="transmembrane region" description="Helical" evidence="1">
    <location>
        <begin position="243"/>
        <end position="263"/>
    </location>
</feature>
<organism evidence="2 3">
    <name type="scientific">Paenibacillus septentrionalis</name>
    <dbReference type="NCBI Taxonomy" id="429342"/>
    <lineage>
        <taxon>Bacteria</taxon>
        <taxon>Bacillati</taxon>
        <taxon>Bacillota</taxon>
        <taxon>Bacilli</taxon>
        <taxon>Bacillales</taxon>
        <taxon>Paenibacillaceae</taxon>
        <taxon>Paenibacillus</taxon>
    </lineage>
</organism>
<reference evidence="3" key="1">
    <citation type="journal article" date="2019" name="Int. J. Syst. Evol. Microbiol.">
        <title>The Global Catalogue of Microorganisms (GCM) 10K type strain sequencing project: providing services to taxonomists for standard genome sequencing and annotation.</title>
        <authorList>
            <consortium name="The Broad Institute Genomics Platform"/>
            <consortium name="The Broad Institute Genome Sequencing Center for Infectious Disease"/>
            <person name="Wu L."/>
            <person name="Ma J."/>
        </authorList>
    </citation>
    <scope>NUCLEOTIDE SEQUENCE [LARGE SCALE GENOMIC DNA]</scope>
    <source>
        <strain evidence="3">PCU 280</strain>
    </source>
</reference>